<dbReference type="AlphaFoldDB" id="A0A0W1JPF6"/>
<gene>
    <name evidence="2" type="ORF">AT727_01365</name>
</gene>
<sequence length="101" mass="11334">MQSKRKWRRIAAMLLAVILSLVISLPIMAAGLQSEDQENVPNLPSSAKILDLPHKSISWPLLKDLRWEETQTSYLLVNRDHTLSLLNASSDGILVAMLDKD</sequence>
<dbReference type="RefSeq" id="WP_011462169.1">
    <property type="nucleotide sequence ID" value="NZ_LOCK01000001.1"/>
</dbReference>
<dbReference type="Proteomes" id="UP000054623">
    <property type="component" value="Unassembled WGS sequence"/>
</dbReference>
<evidence type="ECO:0000256" key="1">
    <source>
        <dbReference type="SAM" id="SignalP"/>
    </source>
</evidence>
<evidence type="ECO:0000313" key="3">
    <source>
        <dbReference type="Proteomes" id="UP000054623"/>
    </source>
</evidence>
<name>A0A0W1JPF6_DESHA</name>
<proteinExistence type="predicted"/>
<evidence type="ECO:0000313" key="2">
    <source>
        <dbReference type="EMBL" id="KTE93633.1"/>
    </source>
</evidence>
<keyword evidence="1" id="KW-0732">Signal</keyword>
<accession>A0A0W1JPF6</accession>
<organism evidence="2 3">
    <name type="scientific">Desulfitobacterium hafniense</name>
    <name type="common">Desulfitobacterium frappieri</name>
    <dbReference type="NCBI Taxonomy" id="49338"/>
    <lineage>
        <taxon>Bacteria</taxon>
        <taxon>Bacillati</taxon>
        <taxon>Bacillota</taxon>
        <taxon>Clostridia</taxon>
        <taxon>Eubacteriales</taxon>
        <taxon>Desulfitobacteriaceae</taxon>
        <taxon>Desulfitobacterium</taxon>
    </lineage>
</organism>
<reference evidence="2 3" key="1">
    <citation type="submission" date="2015-12" db="EMBL/GenBank/DDBJ databases">
        <title>Draft Genome Sequence of Desulfitobacterium hafniense Strain DH, a Sulfate-reducing Bacterium Isolated from Paddy Soils.</title>
        <authorList>
            <person name="Bao P."/>
            <person name="Zhang X."/>
            <person name="Li G."/>
        </authorList>
    </citation>
    <scope>NUCLEOTIDE SEQUENCE [LARGE SCALE GENOMIC DNA]</scope>
    <source>
        <strain evidence="2 3">DH</strain>
    </source>
</reference>
<protein>
    <submittedName>
        <fullName evidence="2">Uncharacterized protein</fullName>
    </submittedName>
</protein>
<feature type="signal peptide" evidence="1">
    <location>
        <begin position="1"/>
        <end position="29"/>
    </location>
</feature>
<dbReference type="EMBL" id="LOCK01000001">
    <property type="protein sequence ID" value="KTE93633.1"/>
    <property type="molecule type" value="Genomic_DNA"/>
</dbReference>
<feature type="chain" id="PRO_5006924180" evidence="1">
    <location>
        <begin position="30"/>
        <end position="101"/>
    </location>
</feature>
<comment type="caution">
    <text evidence="2">The sequence shown here is derived from an EMBL/GenBank/DDBJ whole genome shotgun (WGS) entry which is preliminary data.</text>
</comment>